<accession>A0ABR7YGE9</accession>
<organism evidence="5 6">
    <name type="scientific">Sphingobacterium litopenaei</name>
    <dbReference type="NCBI Taxonomy" id="2763500"/>
    <lineage>
        <taxon>Bacteria</taxon>
        <taxon>Pseudomonadati</taxon>
        <taxon>Bacteroidota</taxon>
        <taxon>Sphingobacteriia</taxon>
        <taxon>Sphingobacteriales</taxon>
        <taxon>Sphingobacteriaceae</taxon>
        <taxon>Sphingobacterium</taxon>
    </lineage>
</organism>
<dbReference type="InterPro" id="IPR000184">
    <property type="entry name" value="Bac_surfAg_D15"/>
</dbReference>
<reference evidence="5 6" key="1">
    <citation type="submission" date="2020-08" db="EMBL/GenBank/DDBJ databases">
        <title>Sphingobacterium sp. DN04309 isolated from aquaculture water.</title>
        <authorList>
            <person name="Zhang M."/>
        </authorList>
    </citation>
    <scope>NUCLEOTIDE SEQUENCE [LARGE SCALE GENOMIC DNA]</scope>
    <source>
        <strain evidence="5 6">DN04309</strain>
    </source>
</reference>
<sequence>MKKHLTIFLLLLISGSIHAQDFTNFIKRIIKNTFSSQGDTTRKGSFFILPAFAYAQETGAEFGIAATYNFYLDKENVTSRTSNISLISTITTEKQKKININADLWTKNNDYHILLELRARDWPFNFYGIGNNTWKADEDYLDQTLYRIKADVEKRIAPKLYLGVNTSYDHFKFEDIENGGIFDRDPSISGKTGGQYASIGLSALYDTRDVTTYTNKGFYSRFKYAFVPQLFKETDFNGSLLEADVRGFHPLSKKVNVAGQILYRGTYGENIPFYSLRDLGGDMTMRGYYLGRYKDKNYLATQAELRYRFHPRFGILAFGGTGTTFSPEHKARFIPSYGAGMRYFFSIEHSSSIRFDYAFGEKRTGEERQTGFYLSLSEAF</sequence>
<dbReference type="EMBL" id="JACOIJ010000026">
    <property type="protein sequence ID" value="MBD1430397.1"/>
    <property type="molecule type" value="Genomic_DNA"/>
</dbReference>
<name>A0ABR7YGE9_9SPHI</name>
<evidence type="ECO:0000313" key="6">
    <source>
        <dbReference type="Proteomes" id="UP000651271"/>
    </source>
</evidence>
<keyword evidence="6" id="KW-1185">Reference proteome</keyword>
<proteinExistence type="predicted"/>
<evidence type="ECO:0000313" key="5">
    <source>
        <dbReference type="EMBL" id="MBD1430397.1"/>
    </source>
</evidence>
<dbReference type="Proteomes" id="UP000651271">
    <property type="component" value="Unassembled WGS sequence"/>
</dbReference>
<feature type="domain" description="Bacterial surface antigen (D15)" evidence="4">
    <location>
        <begin position="59"/>
        <end position="380"/>
    </location>
</feature>
<comment type="caution">
    <text evidence="5">The sequence shown here is derived from an EMBL/GenBank/DDBJ whole genome shotgun (WGS) entry which is preliminary data.</text>
</comment>
<dbReference type="Pfam" id="PF01103">
    <property type="entry name" value="Omp85"/>
    <property type="match status" value="1"/>
</dbReference>
<evidence type="ECO:0000259" key="4">
    <source>
        <dbReference type="Pfam" id="PF01103"/>
    </source>
</evidence>
<keyword evidence="2" id="KW-0472">Membrane</keyword>
<keyword evidence="3" id="KW-0732">Signal</keyword>
<dbReference type="Gene3D" id="2.40.160.50">
    <property type="entry name" value="membrane protein fhac: a member of the omp85/tpsb transporter family"/>
    <property type="match status" value="1"/>
</dbReference>
<feature type="signal peptide" evidence="3">
    <location>
        <begin position="1"/>
        <end position="19"/>
    </location>
</feature>
<feature type="chain" id="PRO_5046186803" evidence="3">
    <location>
        <begin position="20"/>
        <end position="380"/>
    </location>
</feature>
<evidence type="ECO:0000256" key="1">
    <source>
        <dbReference type="ARBA" id="ARBA00004370"/>
    </source>
</evidence>
<protein>
    <submittedName>
        <fullName evidence="5">BamA/TamA family outer membrane protein</fullName>
    </submittedName>
</protein>
<dbReference type="RefSeq" id="WP_190302589.1">
    <property type="nucleotide sequence ID" value="NZ_JACOIJ010000026.1"/>
</dbReference>
<gene>
    <name evidence="5" type="ORF">H8B04_12610</name>
</gene>
<evidence type="ECO:0000256" key="2">
    <source>
        <dbReference type="ARBA" id="ARBA00023136"/>
    </source>
</evidence>
<comment type="subcellular location">
    <subcellularLocation>
        <location evidence="1">Membrane</location>
    </subcellularLocation>
</comment>
<evidence type="ECO:0000256" key="3">
    <source>
        <dbReference type="SAM" id="SignalP"/>
    </source>
</evidence>